<feature type="compositionally biased region" description="Low complexity" evidence="1">
    <location>
        <begin position="52"/>
        <end position="72"/>
    </location>
</feature>
<proteinExistence type="predicted"/>
<name>A0ABS5UBW5_9BACT</name>
<keyword evidence="4" id="KW-1185">Reference proteome</keyword>
<evidence type="ECO:0000256" key="1">
    <source>
        <dbReference type="SAM" id="MobiDB-lite"/>
    </source>
</evidence>
<dbReference type="EMBL" id="JAHDYS010000017">
    <property type="protein sequence ID" value="MBT1073135.1"/>
    <property type="molecule type" value="Genomic_DNA"/>
</dbReference>
<comment type="caution">
    <text evidence="3">The sequence shown here is derived from an EMBL/GenBank/DDBJ whole genome shotgun (WGS) entry which is preliminary data.</text>
</comment>
<accession>A0ABS5UBW5</accession>
<keyword evidence="2" id="KW-0732">Signal</keyword>
<sequence length="146" mass="14751">MKKSFVRSALAAVALIMSASLAMAVDTTTKMPDVKGAAKATADSAKTGAKSTADTAKGSAKGAAADAKATATDTKDKAKAAATAKVVDINTATAAELKAVPGIGDTYASKIVAGRPYANKAQLKSRNILPAPVYEKVKDLIVAKKK</sequence>
<dbReference type="Proteomes" id="UP000784128">
    <property type="component" value="Unassembled WGS sequence"/>
</dbReference>
<gene>
    <name evidence="3" type="ORF">KJB30_15180</name>
</gene>
<protein>
    <submittedName>
        <fullName evidence="3">Helix-hairpin-helix domain-containing protein</fullName>
    </submittedName>
</protein>
<feature type="region of interest" description="Disordered" evidence="1">
    <location>
        <begin position="35"/>
        <end position="74"/>
    </location>
</feature>
<feature type="chain" id="PRO_5045757365" evidence="2">
    <location>
        <begin position="25"/>
        <end position="146"/>
    </location>
</feature>
<evidence type="ECO:0000313" key="4">
    <source>
        <dbReference type="Proteomes" id="UP000784128"/>
    </source>
</evidence>
<dbReference type="SUPFAM" id="SSF81585">
    <property type="entry name" value="PsbU/PolX domain-like"/>
    <property type="match status" value="1"/>
</dbReference>
<dbReference type="RefSeq" id="WP_214300867.1">
    <property type="nucleotide sequence ID" value="NZ_JAHDYS010000017.1"/>
</dbReference>
<dbReference type="Pfam" id="PF12836">
    <property type="entry name" value="HHH_3"/>
    <property type="match status" value="1"/>
</dbReference>
<reference evidence="3 4" key="1">
    <citation type="submission" date="2021-05" db="EMBL/GenBank/DDBJ databases">
        <title>The draft genome of Geobacter chapellei DSM 13688.</title>
        <authorList>
            <person name="Xu Z."/>
            <person name="Masuda Y."/>
            <person name="Itoh H."/>
            <person name="Senoo K."/>
        </authorList>
    </citation>
    <scope>NUCLEOTIDE SEQUENCE [LARGE SCALE GENOMIC DNA]</scope>
    <source>
        <strain evidence="3 4">DSM 13688</strain>
    </source>
</reference>
<evidence type="ECO:0000313" key="3">
    <source>
        <dbReference type="EMBL" id="MBT1073135.1"/>
    </source>
</evidence>
<evidence type="ECO:0000256" key="2">
    <source>
        <dbReference type="SAM" id="SignalP"/>
    </source>
</evidence>
<feature type="signal peptide" evidence="2">
    <location>
        <begin position="1"/>
        <end position="24"/>
    </location>
</feature>
<dbReference type="Gene3D" id="1.10.150.320">
    <property type="entry name" value="Photosystem II 12 kDa extrinsic protein"/>
    <property type="match status" value="1"/>
</dbReference>
<organism evidence="3 4">
    <name type="scientific">Pelotalea chapellei</name>
    <dbReference type="NCBI Taxonomy" id="44671"/>
    <lineage>
        <taxon>Bacteria</taxon>
        <taxon>Pseudomonadati</taxon>
        <taxon>Thermodesulfobacteriota</taxon>
        <taxon>Desulfuromonadia</taxon>
        <taxon>Geobacterales</taxon>
        <taxon>Geobacteraceae</taxon>
        <taxon>Pelotalea</taxon>
    </lineage>
</organism>